<sequence>FFATGSYQQCTSDILGISQPSLSRAISNVTQIILENAKVFVNFGNSNDGRKFDFYSLAGFPNVIGAIDGTHIKIQSPGVVKWPGSTHDSFIWKNSSLRENLNYT</sequence>
<proteinExistence type="predicted"/>
<comment type="caution">
    <text evidence="1">The sequence shown here is derived from an EMBL/GenBank/DDBJ whole genome shotgun (WGS) entry which is preliminary data.</text>
</comment>
<evidence type="ECO:0008006" key="3">
    <source>
        <dbReference type="Google" id="ProtNLM"/>
    </source>
</evidence>
<dbReference type="EMBL" id="CAJVCH010547777">
    <property type="protein sequence ID" value="CAG7828497.1"/>
    <property type="molecule type" value="Genomic_DNA"/>
</dbReference>
<keyword evidence="2" id="KW-1185">Reference proteome</keyword>
<dbReference type="AlphaFoldDB" id="A0A8J2L488"/>
<gene>
    <name evidence="1" type="ORF">AFUS01_LOCUS38422</name>
</gene>
<reference evidence="1" key="1">
    <citation type="submission" date="2021-06" db="EMBL/GenBank/DDBJ databases">
        <authorList>
            <person name="Hodson N. C."/>
            <person name="Mongue J. A."/>
            <person name="Jaron S. K."/>
        </authorList>
    </citation>
    <scope>NUCLEOTIDE SEQUENCE</scope>
</reference>
<dbReference type="Proteomes" id="UP000708208">
    <property type="component" value="Unassembled WGS sequence"/>
</dbReference>
<organism evidence="1 2">
    <name type="scientific">Allacma fusca</name>
    <dbReference type="NCBI Taxonomy" id="39272"/>
    <lineage>
        <taxon>Eukaryota</taxon>
        <taxon>Metazoa</taxon>
        <taxon>Ecdysozoa</taxon>
        <taxon>Arthropoda</taxon>
        <taxon>Hexapoda</taxon>
        <taxon>Collembola</taxon>
        <taxon>Symphypleona</taxon>
        <taxon>Sminthuridae</taxon>
        <taxon>Allacma</taxon>
    </lineage>
</organism>
<evidence type="ECO:0000313" key="1">
    <source>
        <dbReference type="EMBL" id="CAG7828497.1"/>
    </source>
</evidence>
<accession>A0A8J2L488</accession>
<feature type="non-terminal residue" evidence="1">
    <location>
        <position position="1"/>
    </location>
</feature>
<evidence type="ECO:0000313" key="2">
    <source>
        <dbReference type="Proteomes" id="UP000708208"/>
    </source>
</evidence>
<dbReference type="OrthoDB" id="6764841at2759"/>
<protein>
    <recommendedName>
        <fullName evidence="3">Nuclease HARBI1</fullName>
    </recommendedName>
</protein>
<name>A0A8J2L488_9HEXA</name>